<comment type="caution">
    <text evidence="1">The sequence shown here is derived from an EMBL/GenBank/DDBJ whole genome shotgun (WGS) entry which is preliminary data.</text>
</comment>
<dbReference type="Proteomes" id="UP000177167">
    <property type="component" value="Unassembled WGS sequence"/>
</dbReference>
<dbReference type="AlphaFoldDB" id="A0A1F8FBT1"/>
<evidence type="ECO:0000313" key="1">
    <source>
        <dbReference type="EMBL" id="OGN09716.1"/>
    </source>
</evidence>
<name>A0A1F8FBT1_9BACT</name>
<dbReference type="SUPFAM" id="SSF55874">
    <property type="entry name" value="ATPase domain of HSP90 chaperone/DNA topoisomerase II/histidine kinase"/>
    <property type="match status" value="1"/>
</dbReference>
<sequence length="524" mass="59217">MLNETRVNLKHLLEDIRDSYTAPLEEVIVTELIANALDSKAHRIDFIVSSENGFLRCIDNGLGMKRPQLKEYHNIAASAKQKGLGIGFAGVGAKLSLLLAERVVTESKGGYGSRAATEWRLTNPYRAPWKFVPSNDLITNSRGTAITIFFSDRQTHLLKTGFVRMSIVKHFYSLFHDKLQEQILRYVYKKPIEFTVNGELLILSETEQRTDRDFKIYLGKSKKPIGAGFLTKNVLNQNWLKELTGQKQENNSLAPGLSISTFGKIIKSGWEWLGILPKNHGSLNGIVEIPALSVLLTTNKNDFLTDSTHLKQYYKIRKSIQEAVLPALKSLGEYEETASTQPDKKIKPLTKQIENALGNLTEEFPELIPLLGYRRKIGISAKDNQTQATQQPPTPADVPMLNEAFQTKPTTDKTPQKITKDKNTRARIRKPGLTIILEELKDAPESLGRVVEDTVSINILHPAWQKALRYNQQEYHILLTVGLVLSEFLAPDKHPQKFLEDLLASWGKLDQKPQTKKRQDKFDI</sequence>
<dbReference type="EMBL" id="MGJP01000028">
    <property type="protein sequence ID" value="OGN09716.1"/>
    <property type="molecule type" value="Genomic_DNA"/>
</dbReference>
<gene>
    <name evidence="1" type="ORF">A3J46_02660</name>
</gene>
<dbReference type="Gene3D" id="3.30.565.10">
    <property type="entry name" value="Histidine kinase-like ATPase, C-terminal domain"/>
    <property type="match status" value="1"/>
</dbReference>
<evidence type="ECO:0008006" key="3">
    <source>
        <dbReference type="Google" id="ProtNLM"/>
    </source>
</evidence>
<protein>
    <recommendedName>
        <fullName evidence="3">Histidine kinase/HSP90-like ATPase domain-containing protein</fullName>
    </recommendedName>
</protein>
<reference evidence="1 2" key="1">
    <citation type="journal article" date="2016" name="Nat. Commun.">
        <title>Thousands of microbial genomes shed light on interconnected biogeochemical processes in an aquifer system.</title>
        <authorList>
            <person name="Anantharaman K."/>
            <person name="Brown C.T."/>
            <person name="Hug L.A."/>
            <person name="Sharon I."/>
            <person name="Castelle C.J."/>
            <person name="Probst A.J."/>
            <person name="Thomas B.C."/>
            <person name="Singh A."/>
            <person name="Wilkins M.J."/>
            <person name="Karaoz U."/>
            <person name="Brodie E.L."/>
            <person name="Williams K.H."/>
            <person name="Hubbard S.S."/>
            <person name="Banfield J.F."/>
        </authorList>
    </citation>
    <scope>NUCLEOTIDE SEQUENCE [LARGE SCALE GENOMIC DNA]</scope>
</reference>
<dbReference type="Pfam" id="PF13589">
    <property type="entry name" value="HATPase_c_3"/>
    <property type="match status" value="1"/>
</dbReference>
<accession>A0A1F8FBT1</accession>
<organism evidence="1 2">
    <name type="scientific">Candidatus Yanofskybacteria bacterium RIFCSPHIGHO2_02_FULL_41_11</name>
    <dbReference type="NCBI Taxonomy" id="1802675"/>
    <lineage>
        <taxon>Bacteria</taxon>
        <taxon>Candidatus Yanofskyibacteriota</taxon>
    </lineage>
</organism>
<proteinExistence type="predicted"/>
<evidence type="ECO:0000313" key="2">
    <source>
        <dbReference type="Proteomes" id="UP000177167"/>
    </source>
</evidence>
<dbReference type="InterPro" id="IPR036890">
    <property type="entry name" value="HATPase_C_sf"/>
</dbReference>